<name>A0ABS0NT15_9ACTN</name>
<evidence type="ECO:0000259" key="4">
    <source>
        <dbReference type="Pfam" id="PF01494"/>
    </source>
</evidence>
<keyword evidence="5" id="KW-0560">Oxidoreductase</keyword>
<dbReference type="PANTHER" id="PTHR43004">
    <property type="entry name" value="TRK SYSTEM POTASSIUM UPTAKE PROTEIN"/>
    <property type="match status" value="1"/>
</dbReference>
<sequence>MPAADGTSRTAPDVRVPVLVVGAGPAGLAASLALSRYGVRHLVVHRHPGTAHTPRAHLLNQRTGEILRDLGVADRVLAEAAPADLLANHVFMTTFAGAEISRLDAYGNGPDRIGDYRAASPAPMCNLPQHLMEPLMAAAVQEAGVGELRFGQDFRGLEQDEDGVTARVADRDSGREYTVRADYVIGADGARSRVMEQLGLTVEGPSGFAGAVSTWFEADLSRFSAHRPAILYMGTRPGDRPGDMRVFISVRPWNEWVFLCADDPDGGFDKNDPEAMRARIVESIGDSSVPVTIKNISPWALSSTIAPRYGVGRVFCVGDAVHQSPPTNGLGLNTALADSFNLCWKLRLVLEGRAGPGLLETYQSERQPVGAQAVDRAFRSMLDLHGVAQALGFAEGQDADEQWRLLRELEEDTKEGQARREALAAATGQINYQVNAHGVELGYRYRSGAVVPDGTPEPLPDGDPELYYRATTWPGARLPHAWLEDGRRRCSTLDVTGHGRFVLLTGPGGGRWHEAARAAAELTGVPVTVRGIGPGEALRDPYGQWERVREVAADGGVLVRPDGHVGWRAATADAADQLPAVMARLLCHPSATPGAEGPGTAPAADAAGPAAG</sequence>
<dbReference type="SUPFAM" id="SSF51905">
    <property type="entry name" value="FAD/NAD(P)-binding domain"/>
    <property type="match status" value="1"/>
</dbReference>
<feature type="domain" description="FAD-binding" evidence="4">
    <location>
        <begin position="16"/>
        <end position="377"/>
    </location>
</feature>
<reference evidence="5 6" key="1">
    <citation type="submission" date="2020-09" db="EMBL/GenBank/DDBJ databases">
        <title>Biosynthesis of the nuclear factor of activated T cells inhibitor NFAT-133 and its congeners in Streptomyces pactum.</title>
        <authorList>
            <person name="Zhou W."/>
            <person name="Posri P."/>
            <person name="Abugrain M.E."/>
            <person name="Weisberg A.J."/>
            <person name="Chang J.H."/>
            <person name="Mahmud T."/>
        </authorList>
    </citation>
    <scope>NUCLEOTIDE SEQUENCE [LARGE SCALE GENOMIC DNA]</scope>
    <source>
        <strain evidence="5 6">ATCC 27456</strain>
    </source>
</reference>
<dbReference type="GO" id="GO:0004497">
    <property type="term" value="F:monooxygenase activity"/>
    <property type="evidence" value="ECO:0007669"/>
    <property type="project" value="UniProtKB-KW"/>
</dbReference>
<keyword evidence="1" id="KW-0285">Flavoprotein</keyword>
<keyword evidence="5" id="KW-0503">Monooxygenase</keyword>
<dbReference type="InterPro" id="IPR002938">
    <property type="entry name" value="FAD-bd"/>
</dbReference>
<dbReference type="InterPro" id="IPR036188">
    <property type="entry name" value="FAD/NAD-bd_sf"/>
</dbReference>
<proteinExistence type="predicted"/>
<dbReference type="PANTHER" id="PTHR43004:SF8">
    <property type="entry name" value="FAD-BINDING DOMAIN-CONTAINING PROTEIN-RELATED"/>
    <property type="match status" value="1"/>
</dbReference>
<dbReference type="InterPro" id="IPR050641">
    <property type="entry name" value="RIFMO-like"/>
</dbReference>
<dbReference type="Pfam" id="PF21274">
    <property type="entry name" value="Rng_hyd_C"/>
    <property type="match status" value="1"/>
</dbReference>
<dbReference type="Proteomes" id="UP000807371">
    <property type="component" value="Unassembled WGS sequence"/>
</dbReference>
<dbReference type="RefSeq" id="WP_197991509.1">
    <property type="nucleotide sequence ID" value="NZ_JACYXC010000001.1"/>
</dbReference>
<organism evidence="5 6">
    <name type="scientific">Streptomyces pactum</name>
    <dbReference type="NCBI Taxonomy" id="68249"/>
    <lineage>
        <taxon>Bacteria</taxon>
        <taxon>Bacillati</taxon>
        <taxon>Actinomycetota</taxon>
        <taxon>Actinomycetes</taxon>
        <taxon>Kitasatosporales</taxon>
        <taxon>Streptomycetaceae</taxon>
        <taxon>Streptomyces</taxon>
    </lineage>
</organism>
<evidence type="ECO:0000313" key="6">
    <source>
        <dbReference type="Proteomes" id="UP000807371"/>
    </source>
</evidence>
<dbReference type="Gene3D" id="3.40.30.120">
    <property type="match status" value="1"/>
</dbReference>
<gene>
    <name evidence="5" type="ORF">IHE55_27510</name>
</gene>
<accession>A0ABS0NT15</accession>
<dbReference type="Gene3D" id="3.30.9.10">
    <property type="entry name" value="D-Amino Acid Oxidase, subunit A, domain 2"/>
    <property type="match status" value="1"/>
</dbReference>
<keyword evidence="6" id="KW-1185">Reference proteome</keyword>
<keyword evidence="2" id="KW-0274">FAD</keyword>
<evidence type="ECO:0000256" key="3">
    <source>
        <dbReference type="SAM" id="MobiDB-lite"/>
    </source>
</evidence>
<dbReference type="EMBL" id="JACYXC010000001">
    <property type="protein sequence ID" value="MBH5338333.1"/>
    <property type="molecule type" value="Genomic_DNA"/>
</dbReference>
<dbReference type="Pfam" id="PF01494">
    <property type="entry name" value="FAD_binding_3"/>
    <property type="match status" value="1"/>
</dbReference>
<evidence type="ECO:0000313" key="5">
    <source>
        <dbReference type="EMBL" id="MBH5338333.1"/>
    </source>
</evidence>
<comment type="caution">
    <text evidence="5">The sequence shown here is derived from an EMBL/GenBank/DDBJ whole genome shotgun (WGS) entry which is preliminary data.</text>
</comment>
<protein>
    <submittedName>
        <fullName evidence="5">FAD-dependent monooxygenase</fullName>
    </submittedName>
</protein>
<feature type="region of interest" description="Disordered" evidence="3">
    <location>
        <begin position="592"/>
        <end position="612"/>
    </location>
</feature>
<evidence type="ECO:0000256" key="2">
    <source>
        <dbReference type="ARBA" id="ARBA00022827"/>
    </source>
</evidence>
<dbReference type="PRINTS" id="PR00420">
    <property type="entry name" value="RNGMNOXGNASE"/>
</dbReference>
<dbReference type="Gene3D" id="3.50.50.60">
    <property type="entry name" value="FAD/NAD(P)-binding domain"/>
    <property type="match status" value="1"/>
</dbReference>
<evidence type="ECO:0000256" key="1">
    <source>
        <dbReference type="ARBA" id="ARBA00022630"/>
    </source>
</evidence>